<keyword evidence="2" id="KW-0963">Cytoplasm</keyword>
<dbReference type="InterPro" id="IPR003890">
    <property type="entry name" value="MIF4G-like_typ-3"/>
</dbReference>
<accession>A0A6L2PCT2</accession>
<evidence type="ECO:0000313" key="6">
    <source>
        <dbReference type="EMBL" id="GFG30363.1"/>
    </source>
</evidence>
<dbReference type="Gene3D" id="1.25.40.180">
    <property type="match status" value="1"/>
</dbReference>
<dbReference type="InParanoid" id="A0A6L2PCT2"/>
<dbReference type="GO" id="GO:0005737">
    <property type="term" value="C:cytoplasm"/>
    <property type="evidence" value="ECO:0007669"/>
    <property type="project" value="UniProtKB-SubCell"/>
</dbReference>
<keyword evidence="3" id="KW-0810">Translation regulation</keyword>
<evidence type="ECO:0000259" key="5">
    <source>
        <dbReference type="SMART" id="SM00543"/>
    </source>
</evidence>
<organism evidence="6 7">
    <name type="scientific">Coptotermes formosanus</name>
    <name type="common">Formosan subterranean termite</name>
    <dbReference type="NCBI Taxonomy" id="36987"/>
    <lineage>
        <taxon>Eukaryota</taxon>
        <taxon>Metazoa</taxon>
        <taxon>Ecdysozoa</taxon>
        <taxon>Arthropoda</taxon>
        <taxon>Hexapoda</taxon>
        <taxon>Insecta</taxon>
        <taxon>Pterygota</taxon>
        <taxon>Neoptera</taxon>
        <taxon>Polyneoptera</taxon>
        <taxon>Dictyoptera</taxon>
        <taxon>Blattodea</taxon>
        <taxon>Blattoidea</taxon>
        <taxon>Termitoidae</taxon>
        <taxon>Rhinotermitidae</taxon>
        <taxon>Coptotermes</taxon>
    </lineage>
</organism>
<reference evidence="7" key="1">
    <citation type="submission" date="2020-01" db="EMBL/GenBank/DDBJ databases">
        <title>Draft genome sequence of the Termite Coptotermes fromosanus.</title>
        <authorList>
            <person name="Itakura S."/>
            <person name="Yosikawa Y."/>
            <person name="Umezawa K."/>
        </authorList>
    </citation>
    <scope>NUCLEOTIDE SEQUENCE [LARGE SCALE GENOMIC DNA]</scope>
</reference>
<protein>
    <recommendedName>
        <fullName evidence="5">MIF4G domain-containing protein</fullName>
    </recommendedName>
</protein>
<evidence type="ECO:0000256" key="3">
    <source>
        <dbReference type="ARBA" id="ARBA00022845"/>
    </source>
</evidence>
<dbReference type="PANTHER" id="PTHR23254">
    <property type="entry name" value="EIF4G DOMAIN PROTEIN"/>
    <property type="match status" value="1"/>
</dbReference>
<dbReference type="EMBL" id="BLKM01010456">
    <property type="protein sequence ID" value="GFG30363.1"/>
    <property type="molecule type" value="Genomic_DNA"/>
</dbReference>
<keyword evidence="7" id="KW-1185">Reference proteome</keyword>
<dbReference type="AlphaFoldDB" id="A0A6L2PCT2"/>
<proteinExistence type="predicted"/>
<dbReference type="Proteomes" id="UP000502823">
    <property type="component" value="Unassembled WGS sequence"/>
</dbReference>
<evidence type="ECO:0000313" key="7">
    <source>
        <dbReference type="Proteomes" id="UP000502823"/>
    </source>
</evidence>
<dbReference type="GO" id="GO:0008494">
    <property type="term" value="F:translation activator activity"/>
    <property type="evidence" value="ECO:0007669"/>
    <property type="project" value="TreeGrafter"/>
</dbReference>
<gene>
    <name evidence="6" type="ORF">Cfor_12941</name>
</gene>
<evidence type="ECO:0000256" key="1">
    <source>
        <dbReference type="ARBA" id="ARBA00004496"/>
    </source>
</evidence>
<dbReference type="OrthoDB" id="8171816at2759"/>
<dbReference type="Pfam" id="PF02854">
    <property type="entry name" value="MIF4G"/>
    <property type="match status" value="1"/>
</dbReference>
<sequence>MTRIARELQAVMNPVGESSVPQGRGRGFSRHGQDHKELRRPQAERRIDLEINSNNAQPGPAAEGNVSKTTPLSVDAKEFYPKNYQSQQLEDSGGSYSSLLFEEVPHQNMLPFQLPVVPHWSLGHRNLQGRLYNNCSPLTSCSVIKTAPEEGDSSYYNSFDPTCETKQEEFATNHLLELMQDLTLNPGKFDDLVTPLVETFSLWLGDADTVSSIVGAIVEQSIVEPNFRYNGARLCHFLDNEFPTEERMFRNSLLNRCREEHIQMSSYIYTDPGRLCGYVLFMAELFMQLECAKGYGKRIKILGTALLEALSLLLTDPTSGNIKCVCQVLKLTGQPLDVQDPVNMNKVMECLLHVLNNVVLESNVRHLISSVIELRRVGWGDTSNSMPHTSTSQLHNPCLQNGPVFYGPDGQIMTPEESQFLQESAGRIPDPEEYDDYGEGVENVWEPDDEMDEEIQAAFEQFLRMGKIQSKDSNSTHSECNG</sequence>
<evidence type="ECO:0000256" key="4">
    <source>
        <dbReference type="SAM" id="MobiDB-lite"/>
    </source>
</evidence>
<comment type="caution">
    <text evidence="6">The sequence shown here is derived from an EMBL/GenBank/DDBJ whole genome shotgun (WGS) entry which is preliminary data.</text>
</comment>
<feature type="compositionally biased region" description="Basic and acidic residues" evidence="4">
    <location>
        <begin position="31"/>
        <end position="42"/>
    </location>
</feature>
<dbReference type="GO" id="GO:0006446">
    <property type="term" value="P:regulation of translational initiation"/>
    <property type="evidence" value="ECO:0007669"/>
    <property type="project" value="TreeGrafter"/>
</dbReference>
<dbReference type="PANTHER" id="PTHR23254:SF15">
    <property type="entry name" value="POLYADENYLATE-BINDING PROTEIN-INTERACTING PROTEIN 1"/>
    <property type="match status" value="1"/>
</dbReference>
<evidence type="ECO:0000256" key="2">
    <source>
        <dbReference type="ARBA" id="ARBA00022490"/>
    </source>
</evidence>
<dbReference type="SMART" id="SM00543">
    <property type="entry name" value="MIF4G"/>
    <property type="match status" value="1"/>
</dbReference>
<dbReference type="InterPro" id="IPR051367">
    <property type="entry name" value="mRNA_TranslReg/HistoneTransl"/>
</dbReference>
<dbReference type="FunCoup" id="A0A6L2PCT2">
    <property type="interactions" value="1245"/>
</dbReference>
<dbReference type="SUPFAM" id="SSF48371">
    <property type="entry name" value="ARM repeat"/>
    <property type="match status" value="1"/>
</dbReference>
<comment type="subcellular location">
    <subcellularLocation>
        <location evidence="1">Cytoplasm</location>
    </subcellularLocation>
</comment>
<feature type="domain" description="MIF4G" evidence="5">
    <location>
        <begin position="172"/>
        <end position="378"/>
    </location>
</feature>
<name>A0A6L2PCT2_COPFO</name>
<feature type="region of interest" description="Disordered" evidence="4">
    <location>
        <begin position="13"/>
        <end position="42"/>
    </location>
</feature>
<dbReference type="InterPro" id="IPR016024">
    <property type="entry name" value="ARM-type_fold"/>
</dbReference>
<dbReference type="GO" id="GO:0003723">
    <property type="term" value="F:RNA binding"/>
    <property type="evidence" value="ECO:0007669"/>
    <property type="project" value="InterPro"/>
</dbReference>